<reference evidence="2 3" key="1">
    <citation type="journal article" date="2015" name="PLoS ONE">
        <title>Rice-Infecting Pseudomonas Genomes Are Highly Accessorized and Harbor Multiple Putative Virulence Mechanisms to Cause Sheath Brown Rot.</title>
        <authorList>
            <person name="Quibod I.L."/>
            <person name="Grande G."/>
            <person name="Oreiro E.G."/>
            <person name="Borja F.N."/>
            <person name="Dossa G.S."/>
            <person name="Mauleon R."/>
            <person name="Cruz C.V."/>
            <person name="Oliva R."/>
        </authorList>
    </citation>
    <scope>NUCLEOTIDE SEQUENCE [LARGE SCALE GENOMIC DNA]</scope>
    <source>
        <strain evidence="2 3">IRRI 6609</strain>
    </source>
</reference>
<gene>
    <name evidence="2" type="ORF">PF66_05642</name>
</gene>
<keyword evidence="2" id="KW-0255">Endonuclease</keyword>
<dbReference type="Gene3D" id="1.10.30.50">
    <property type="match status" value="1"/>
</dbReference>
<comment type="caution">
    <text evidence="2">The sequence shown here is derived from an EMBL/GenBank/DDBJ whole genome shotgun (WGS) entry which is preliminary data.</text>
</comment>
<keyword evidence="3" id="KW-1185">Reference proteome</keyword>
<proteinExistence type="predicted"/>
<accession>A0A0N0VIA3</accession>
<feature type="domain" description="HNH endonuclease 5" evidence="1">
    <location>
        <begin position="7"/>
        <end position="59"/>
    </location>
</feature>
<evidence type="ECO:0000313" key="3">
    <source>
        <dbReference type="Proteomes" id="UP000037931"/>
    </source>
</evidence>
<dbReference type="AlphaFoldDB" id="A0A0N0VIA3"/>
<protein>
    <submittedName>
        <fullName evidence="2">HNH endonuclease</fullName>
    </submittedName>
</protein>
<dbReference type="InterPro" id="IPR029471">
    <property type="entry name" value="HNH_5"/>
</dbReference>
<name>A0A0N0VIA3_9PSED</name>
<dbReference type="GO" id="GO:0004519">
    <property type="term" value="F:endonuclease activity"/>
    <property type="evidence" value="ECO:0007669"/>
    <property type="project" value="UniProtKB-KW"/>
</dbReference>
<dbReference type="Proteomes" id="UP000037931">
    <property type="component" value="Unassembled WGS sequence"/>
</dbReference>
<organism evidence="2 3">
    <name type="scientific">Pseudomonas asplenii</name>
    <dbReference type="NCBI Taxonomy" id="53407"/>
    <lineage>
        <taxon>Bacteria</taxon>
        <taxon>Pseudomonadati</taxon>
        <taxon>Pseudomonadota</taxon>
        <taxon>Gammaproteobacteria</taxon>
        <taxon>Pseudomonadales</taxon>
        <taxon>Pseudomonadaceae</taxon>
        <taxon>Pseudomonas</taxon>
    </lineage>
</organism>
<dbReference type="PATRIC" id="fig|50340.43.peg.3361"/>
<dbReference type="Pfam" id="PF14279">
    <property type="entry name" value="HNH_5"/>
    <property type="match status" value="1"/>
</dbReference>
<evidence type="ECO:0000259" key="1">
    <source>
        <dbReference type="Pfam" id="PF14279"/>
    </source>
</evidence>
<keyword evidence="2" id="KW-0378">Hydrolase</keyword>
<dbReference type="STRING" id="50340.PF66_05642"/>
<dbReference type="RefSeq" id="WP_081009925.1">
    <property type="nucleotide sequence ID" value="NZ_JSYZ01000026.1"/>
</dbReference>
<dbReference type="EMBL" id="JSYZ01000026">
    <property type="protein sequence ID" value="KPA87692.1"/>
    <property type="molecule type" value="Genomic_DNA"/>
</dbReference>
<keyword evidence="2" id="KW-0540">Nuclease</keyword>
<evidence type="ECO:0000313" key="2">
    <source>
        <dbReference type="EMBL" id="KPA87692.1"/>
    </source>
</evidence>
<dbReference type="OrthoDB" id="674231at2"/>
<sequence length="374" mass="42059">MNNKNFCALCEKPIEISNNSREHIIPQSIGGRRKIRSFICIDCNSRSGDSWDAEIWQQFSHVAMMHGVERERGDPSDIKIQTIDGKHYLLLPDGSMTIPNAIYQTEPSEKGLRIHITARDELTAHKMVRQVAKKNPKVDAASFLRGMTVTETPLETPITFSAQFGGELAGRSMVKTAVALAVASGVSVQSCDTAMQYLKNDTATPPYAFFYLRNLVMNRPSTHAFNCVSVLSIPSKRKLLGYVEYFSMSRIAIILSEQYDGPMVNATYSFNPASNSELDLNVDLNLSENELELIRTNQAFTSETYAAALKAGFDIIYNRSQSRHLEREASNAFEYVCKTMEIPKEGIIPLERAQEFSKLFADYFVSKISHMIRH</sequence>